<dbReference type="AlphaFoldDB" id="U6GP75"/>
<evidence type="ECO:0000256" key="4">
    <source>
        <dbReference type="PROSITE-ProRule" id="PRU00146"/>
    </source>
</evidence>
<keyword evidence="3" id="KW-0862">Zinc</keyword>
<evidence type="ECO:0000256" key="1">
    <source>
        <dbReference type="ARBA" id="ARBA00022723"/>
    </source>
</evidence>
<dbReference type="GO" id="GO:0008270">
    <property type="term" value="F:zinc ion binding"/>
    <property type="evidence" value="ECO:0007669"/>
    <property type="project" value="UniProtKB-KW"/>
</dbReference>
<reference evidence="7" key="2">
    <citation type="submission" date="2013-10" db="EMBL/GenBank/DDBJ databases">
        <authorList>
            <person name="Aslett M."/>
        </authorList>
    </citation>
    <scope>NUCLEOTIDE SEQUENCE</scope>
    <source>
        <strain evidence="7">Houghton</strain>
    </source>
</reference>
<keyword evidence="1" id="KW-0479">Metal-binding</keyword>
<feature type="domain" description="PHD-type" evidence="6">
    <location>
        <begin position="171"/>
        <end position="250"/>
    </location>
</feature>
<organism evidence="7 8">
    <name type="scientific">Eimeria acervulina</name>
    <name type="common">Coccidian parasite</name>
    <dbReference type="NCBI Taxonomy" id="5801"/>
    <lineage>
        <taxon>Eukaryota</taxon>
        <taxon>Sar</taxon>
        <taxon>Alveolata</taxon>
        <taxon>Apicomplexa</taxon>
        <taxon>Conoidasida</taxon>
        <taxon>Coccidia</taxon>
        <taxon>Eucoccidiorida</taxon>
        <taxon>Eimeriorina</taxon>
        <taxon>Eimeriidae</taxon>
        <taxon>Eimeria</taxon>
    </lineage>
</organism>
<feature type="compositionally biased region" description="Low complexity" evidence="5">
    <location>
        <begin position="95"/>
        <end position="119"/>
    </location>
</feature>
<dbReference type="RefSeq" id="XP_013248456.1">
    <property type="nucleotide sequence ID" value="XM_013393002.1"/>
</dbReference>
<dbReference type="EMBL" id="HG671953">
    <property type="protein sequence ID" value="CDI81995.1"/>
    <property type="molecule type" value="Genomic_DNA"/>
</dbReference>
<proteinExistence type="predicted"/>
<sequence length="430" mass="42652">VDIDLPLLLGAPGAPLFRANSQFCLAYLNGWPHVFLCSIPGVSLRPGEILIYHRFSCWGPLQQQQQQQQQQIAAARAALRTRLAAALGSPRPCLRSSSSSTSRNNQNNSNCSSSSSNSRGSEEDEEVEGGPPGAPLLPSTQTQLGGPPMLLARDRVSSINQLLKQRGPQRCDRCEVCKKGSSCAAAAAAAAAATPAAAAAAAAGEEGTSCRLLQCDGCLSTFHCCCLGAPKGAPPPLSAAEWLCSRCVERGHAAAAAVLGPPEAPDLLQQSSYAASTPFIGAPWTEEEGPPRAPMSPVPAAAGAAAAGPAAAGAAATGVAAVTAAATGAAATGAAATGAAAPGAAAPGAAAATAAAAGTTTTAAAAARKPSELRDTASSSEKNCLFRDAAAAGSSLLQSSAAANLLCLLVPCLVRGPQEADAVGPPVLLL</sequence>
<keyword evidence="8" id="KW-1185">Reference proteome</keyword>
<dbReference type="PROSITE" id="PS50016">
    <property type="entry name" value="ZF_PHD_2"/>
    <property type="match status" value="1"/>
</dbReference>
<feature type="region of interest" description="Disordered" evidence="5">
    <location>
        <begin position="89"/>
        <end position="148"/>
    </location>
</feature>
<protein>
    <recommendedName>
        <fullName evidence="6">PHD-type domain-containing protein</fullName>
    </recommendedName>
</protein>
<evidence type="ECO:0000256" key="5">
    <source>
        <dbReference type="SAM" id="MobiDB-lite"/>
    </source>
</evidence>
<dbReference type="OrthoDB" id="354932at2759"/>
<dbReference type="SUPFAM" id="SSF57903">
    <property type="entry name" value="FYVE/PHD zinc finger"/>
    <property type="match status" value="1"/>
</dbReference>
<dbReference type="GeneID" id="25274491"/>
<dbReference type="Proteomes" id="UP000018050">
    <property type="component" value="Unassembled WGS sequence"/>
</dbReference>
<keyword evidence="2 4" id="KW-0863">Zinc-finger</keyword>
<evidence type="ECO:0000313" key="8">
    <source>
        <dbReference type="Proteomes" id="UP000018050"/>
    </source>
</evidence>
<evidence type="ECO:0000256" key="3">
    <source>
        <dbReference type="ARBA" id="ARBA00022833"/>
    </source>
</evidence>
<evidence type="ECO:0000256" key="2">
    <source>
        <dbReference type="ARBA" id="ARBA00022771"/>
    </source>
</evidence>
<feature type="non-terminal residue" evidence="7">
    <location>
        <position position="1"/>
    </location>
</feature>
<gene>
    <name evidence="7" type="ORF">EAH_00064210</name>
</gene>
<dbReference type="InterPro" id="IPR013083">
    <property type="entry name" value="Znf_RING/FYVE/PHD"/>
</dbReference>
<evidence type="ECO:0000259" key="6">
    <source>
        <dbReference type="PROSITE" id="PS50016"/>
    </source>
</evidence>
<dbReference type="SMART" id="SM00249">
    <property type="entry name" value="PHD"/>
    <property type="match status" value="1"/>
</dbReference>
<dbReference type="Gene3D" id="3.30.40.10">
    <property type="entry name" value="Zinc/RING finger domain, C3HC4 (zinc finger)"/>
    <property type="match status" value="1"/>
</dbReference>
<dbReference type="VEuPathDB" id="ToxoDB:EAH_00064210"/>
<name>U6GP75_EIMAC</name>
<dbReference type="InterPro" id="IPR011011">
    <property type="entry name" value="Znf_FYVE_PHD"/>
</dbReference>
<reference evidence="7" key="1">
    <citation type="submission" date="2013-10" db="EMBL/GenBank/DDBJ databases">
        <title>Genomic analysis of the causative agents of coccidiosis in chickens.</title>
        <authorList>
            <person name="Reid A.J."/>
            <person name="Blake D."/>
            <person name="Billington K."/>
            <person name="Browne H."/>
            <person name="Dunn M."/>
            <person name="Hung S."/>
            <person name="Kawahara F."/>
            <person name="Miranda-Saavedra D."/>
            <person name="Mourier T."/>
            <person name="Nagra H."/>
            <person name="Otto T.D."/>
            <person name="Rawlings N."/>
            <person name="Sanchez A."/>
            <person name="Sanders M."/>
            <person name="Subramaniam C."/>
            <person name="Tay Y."/>
            <person name="Dear P."/>
            <person name="Doerig C."/>
            <person name="Gruber A."/>
            <person name="Parkinson J."/>
            <person name="Shirley M."/>
            <person name="Wan K.L."/>
            <person name="Berriman M."/>
            <person name="Tomley F."/>
            <person name="Pain A."/>
        </authorList>
    </citation>
    <scope>NUCLEOTIDE SEQUENCE</scope>
    <source>
        <strain evidence="7">Houghton</strain>
    </source>
</reference>
<evidence type="ECO:0000313" key="7">
    <source>
        <dbReference type="EMBL" id="CDI81995.1"/>
    </source>
</evidence>
<dbReference type="InterPro" id="IPR019787">
    <property type="entry name" value="Znf_PHD-finger"/>
</dbReference>
<dbReference type="InterPro" id="IPR001965">
    <property type="entry name" value="Znf_PHD"/>
</dbReference>
<feature type="region of interest" description="Disordered" evidence="5">
    <location>
        <begin position="281"/>
        <end position="300"/>
    </location>
</feature>
<accession>U6GP75</accession>